<reference evidence="6 7" key="1">
    <citation type="submission" date="2021-12" db="EMBL/GenBank/DDBJ databases">
        <title>Discovery of the Pendulisporaceae a myxobacterial family with distinct sporulation behavior and unique specialized metabolism.</title>
        <authorList>
            <person name="Garcia R."/>
            <person name="Popoff A."/>
            <person name="Bader C.D."/>
            <person name="Loehr J."/>
            <person name="Walesch S."/>
            <person name="Walt C."/>
            <person name="Boldt J."/>
            <person name="Bunk B."/>
            <person name="Haeckl F.J.F.P.J."/>
            <person name="Gunesch A.P."/>
            <person name="Birkelbach J."/>
            <person name="Nuebel U."/>
            <person name="Pietschmann T."/>
            <person name="Bach T."/>
            <person name="Mueller R."/>
        </authorList>
    </citation>
    <scope>NUCLEOTIDE SEQUENCE [LARGE SCALE GENOMIC DNA]</scope>
    <source>
        <strain evidence="6 7">MSr11954</strain>
    </source>
</reference>
<dbReference type="PROSITE" id="PS51257">
    <property type="entry name" value="PROKAR_LIPOPROTEIN"/>
    <property type="match status" value="1"/>
</dbReference>
<name>A0ABZ2LPV4_9BACT</name>
<dbReference type="PRINTS" id="PR00337">
    <property type="entry name" value="LEUILEVALBP"/>
</dbReference>
<comment type="similarity">
    <text evidence="1">Belongs to the leucine-binding protein family.</text>
</comment>
<dbReference type="InterPro" id="IPR028081">
    <property type="entry name" value="Leu-bd"/>
</dbReference>
<gene>
    <name evidence="6" type="ORF">LZC94_29285</name>
</gene>
<dbReference type="CDD" id="cd06347">
    <property type="entry name" value="PBP1_ABC_LivK_ligand_binding-like"/>
    <property type="match status" value="1"/>
</dbReference>
<dbReference type="InterPro" id="IPR051010">
    <property type="entry name" value="BCAA_transport"/>
</dbReference>
<evidence type="ECO:0000259" key="5">
    <source>
        <dbReference type="Pfam" id="PF13458"/>
    </source>
</evidence>
<sequence>MFYSRTFVVAALALVAMGCREKKQSDIAPAGEAKVSSAAPAPAPAAGDTIWIGHVGSMSGNDAAFGQATDNGAKLAISEQNAKNGIKGKKVALKTLDDQGKPEEAAVAASRLITQDHVSVLIGEVASSRSLAMAPIADQNLLPMISEGSTNPRVTKDGDKTRPYVFRVCYIEPFQGTVMAKFVRENLKLTKVAILRDVGNDYAVGLAQYFKTTFQKLGGEIILEQSFKSGETDFKAQLTAIKGKNPDLIYLPGYYGEVALIARQARELGMKQPFAGGDGWDAAPLYQIAKGALDGSYFSTHFSTEDPSPVVQDFIAKYSKTYGNTPEVLAALGYDAAKVAIDALERAKELTGPSIREAMEQTKDFKTVTGSITIDADHNPVKSSMVLTVKENKPKYVATVDP</sequence>
<evidence type="ECO:0000256" key="2">
    <source>
        <dbReference type="ARBA" id="ARBA00022448"/>
    </source>
</evidence>
<keyword evidence="7" id="KW-1185">Reference proteome</keyword>
<dbReference type="InterPro" id="IPR000709">
    <property type="entry name" value="Leu_Ile_Val-bd"/>
</dbReference>
<dbReference type="InterPro" id="IPR028082">
    <property type="entry name" value="Peripla_BP_I"/>
</dbReference>
<keyword evidence="4" id="KW-0029">Amino-acid transport</keyword>
<dbReference type="Pfam" id="PF13458">
    <property type="entry name" value="Peripla_BP_6"/>
    <property type="match status" value="1"/>
</dbReference>
<proteinExistence type="inferred from homology"/>
<dbReference type="SUPFAM" id="SSF53822">
    <property type="entry name" value="Periplasmic binding protein-like I"/>
    <property type="match status" value="1"/>
</dbReference>
<feature type="domain" description="Leucine-binding protein" evidence="5">
    <location>
        <begin position="49"/>
        <end position="392"/>
    </location>
</feature>
<organism evidence="6 7">
    <name type="scientific">Pendulispora albinea</name>
    <dbReference type="NCBI Taxonomy" id="2741071"/>
    <lineage>
        <taxon>Bacteria</taxon>
        <taxon>Pseudomonadati</taxon>
        <taxon>Myxococcota</taxon>
        <taxon>Myxococcia</taxon>
        <taxon>Myxococcales</taxon>
        <taxon>Sorangiineae</taxon>
        <taxon>Pendulisporaceae</taxon>
        <taxon>Pendulispora</taxon>
    </lineage>
</organism>
<dbReference type="RefSeq" id="WP_394821554.1">
    <property type="nucleotide sequence ID" value="NZ_CP089984.1"/>
</dbReference>
<dbReference type="Gene3D" id="3.40.50.2300">
    <property type="match status" value="2"/>
</dbReference>
<evidence type="ECO:0000256" key="1">
    <source>
        <dbReference type="ARBA" id="ARBA00010062"/>
    </source>
</evidence>
<dbReference type="PANTHER" id="PTHR30483">
    <property type="entry name" value="LEUCINE-SPECIFIC-BINDING PROTEIN"/>
    <property type="match status" value="1"/>
</dbReference>
<keyword evidence="2" id="KW-0813">Transport</keyword>
<evidence type="ECO:0000256" key="3">
    <source>
        <dbReference type="ARBA" id="ARBA00022729"/>
    </source>
</evidence>
<evidence type="ECO:0000256" key="4">
    <source>
        <dbReference type="ARBA" id="ARBA00022970"/>
    </source>
</evidence>
<dbReference type="PANTHER" id="PTHR30483:SF6">
    <property type="entry name" value="PERIPLASMIC BINDING PROTEIN OF ABC TRANSPORTER FOR NATURAL AMINO ACIDS"/>
    <property type="match status" value="1"/>
</dbReference>
<dbReference type="EMBL" id="CP089984">
    <property type="protein sequence ID" value="WXB11938.1"/>
    <property type="molecule type" value="Genomic_DNA"/>
</dbReference>
<protein>
    <submittedName>
        <fullName evidence="6">ABC transporter substrate-binding protein</fullName>
    </submittedName>
</protein>
<evidence type="ECO:0000313" key="6">
    <source>
        <dbReference type="EMBL" id="WXB11938.1"/>
    </source>
</evidence>
<keyword evidence="3" id="KW-0732">Signal</keyword>
<dbReference type="Proteomes" id="UP001370348">
    <property type="component" value="Chromosome"/>
</dbReference>
<accession>A0ABZ2LPV4</accession>
<evidence type="ECO:0000313" key="7">
    <source>
        <dbReference type="Proteomes" id="UP001370348"/>
    </source>
</evidence>